<dbReference type="Gene3D" id="3.40.1440.10">
    <property type="entry name" value="GIY-YIG endonuclease"/>
    <property type="match status" value="1"/>
</dbReference>
<dbReference type="Proteomes" id="UP000694892">
    <property type="component" value="Chromosome 2S"/>
</dbReference>
<dbReference type="PANTHER" id="PTHR21301:SF12">
    <property type="match status" value="1"/>
</dbReference>
<dbReference type="InterPro" id="IPR035901">
    <property type="entry name" value="GIY-YIG_endonuc_sf"/>
</dbReference>
<evidence type="ECO:0008006" key="3">
    <source>
        <dbReference type="Google" id="ProtNLM"/>
    </source>
</evidence>
<feature type="non-terminal residue" evidence="1">
    <location>
        <position position="1"/>
    </location>
</feature>
<dbReference type="AlphaFoldDB" id="A0A974HVJ1"/>
<proteinExistence type="predicted"/>
<evidence type="ECO:0000313" key="2">
    <source>
        <dbReference type="Proteomes" id="UP000694892"/>
    </source>
</evidence>
<dbReference type="CDD" id="cd10442">
    <property type="entry name" value="GIY-YIG_PLEs"/>
    <property type="match status" value="1"/>
</dbReference>
<organism evidence="1 2">
    <name type="scientific">Xenopus laevis</name>
    <name type="common">African clawed frog</name>
    <dbReference type="NCBI Taxonomy" id="8355"/>
    <lineage>
        <taxon>Eukaryota</taxon>
        <taxon>Metazoa</taxon>
        <taxon>Chordata</taxon>
        <taxon>Craniata</taxon>
        <taxon>Vertebrata</taxon>
        <taxon>Euteleostomi</taxon>
        <taxon>Amphibia</taxon>
        <taxon>Batrachia</taxon>
        <taxon>Anura</taxon>
        <taxon>Pipoidea</taxon>
        <taxon>Pipidae</taxon>
        <taxon>Xenopodinae</taxon>
        <taxon>Xenopus</taxon>
        <taxon>Xenopus</taxon>
    </lineage>
</organism>
<evidence type="ECO:0000313" key="1">
    <source>
        <dbReference type="EMBL" id="OCT91952.1"/>
    </source>
</evidence>
<sequence length="176" mass="19994">ILEKPKTTGLLAPLRMGTFECIKCAHCTGIIKGDSIAHPTKGTPIKIRGHFTCNCSNVIYLIKCPCGLPYVGQTSRCIKIRLNEHKSNIKNYNPEKEKLKNEDAAKFITELSVAKHFYHAKHTAAQVRWTILEQIKMPRGGNINQQLLRRETFWINKIDSLSPRGLNECFGLRCFL</sequence>
<accession>A0A974HVJ1</accession>
<dbReference type="EMBL" id="CM004469">
    <property type="protein sequence ID" value="OCT91952.1"/>
    <property type="molecule type" value="Genomic_DNA"/>
</dbReference>
<reference evidence="2" key="1">
    <citation type="journal article" date="2016" name="Nature">
        <title>Genome evolution in the allotetraploid frog Xenopus laevis.</title>
        <authorList>
            <person name="Session A.M."/>
            <person name="Uno Y."/>
            <person name="Kwon T."/>
            <person name="Chapman J.A."/>
            <person name="Toyoda A."/>
            <person name="Takahashi S."/>
            <person name="Fukui A."/>
            <person name="Hikosaka A."/>
            <person name="Suzuki A."/>
            <person name="Kondo M."/>
            <person name="van Heeringen S.J."/>
            <person name="Quigley I."/>
            <person name="Heinz S."/>
            <person name="Ogino H."/>
            <person name="Ochi H."/>
            <person name="Hellsten U."/>
            <person name="Lyons J.B."/>
            <person name="Simakov O."/>
            <person name="Putnam N."/>
            <person name="Stites J."/>
            <person name="Kuroki Y."/>
            <person name="Tanaka T."/>
            <person name="Michiue T."/>
            <person name="Watanabe M."/>
            <person name="Bogdanovic O."/>
            <person name="Lister R."/>
            <person name="Georgiou G."/>
            <person name="Paranjpe S.S."/>
            <person name="van Kruijsbergen I."/>
            <person name="Shu S."/>
            <person name="Carlson J."/>
            <person name="Kinoshita T."/>
            <person name="Ohta Y."/>
            <person name="Mawaribuchi S."/>
            <person name="Jenkins J."/>
            <person name="Grimwood J."/>
            <person name="Schmutz J."/>
            <person name="Mitros T."/>
            <person name="Mozaffari S.V."/>
            <person name="Suzuki Y."/>
            <person name="Haramoto Y."/>
            <person name="Yamamoto T.S."/>
            <person name="Takagi C."/>
            <person name="Heald R."/>
            <person name="Miller K."/>
            <person name="Haudenschild C."/>
            <person name="Kitzman J."/>
            <person name="Nakayama T."/>
            <person name="Izutsu Y."/>
            <person name="Robert J."/>
            <person name="Fortriede J."/>
            <person name="Burns K."/>
            <person name="Lotay V."/>
            <person name="Karimi K."/>
            <person name="Yasuoka Y."/>
            <person name="Dichmann D.S."/>
            <person name="Flajnik M.F."/>
            <person name="Houston D.W."/>
            <person name="Shendure J."/>
            <person name="DuPasquier L."/>
            <person name="Vize P.D."/>
            <person name="Zorn A.M."/>
            <person name="Ito M."/>
            <person name="Marcotte E.M."/>
            <person name="Wallingford J.B."/>
            <person name="Ito Y."/>
            <person name="Asashima M."/>
            <person name="Ueno N."/>
            <person name="Matsuda Y."/>
            <person name="Veenstra G.J."/>
            <person name="Fujiyama A."/>
            <person name="Harland R.M."/>
            <person name="Taira M."/>
            <person name="Rokhsar D.S."/>
        </authorList>
    </citation>
    <scope>NUCLEOTIDE SEQUENCE [LARGE SCALE GENOMIC DNA]</scope>
    <source>
        <strain evidence="2">J</strain>
    </source>
</reference>
<name>A0A974HVJ1_XENLA</name>
<protein>
    <recommendedName>
        <fullName evidence="3">GIY-YIG domain-containing protein</fullName>
    </recommendedName>
</protein>
<gene>
    <name evidence="1" type="ORF">XELAEV_18015009mg</name>
</gene>
<dbReference type="PANTHER" id="PTHR21301">
    <property type="entry name" value="REVERSE TRANSCRIPTASE"/>
    <property type="match status" value="1"/>
</dbReference>